<dbReference type="NCBIfam" id="TIGR02017">
    <property type="entry name" value="hutG_amidohyd"/>
    <property type="match status" value="1"/>
</dbReference>
<organism evidence="1 2">
    <name type="scientific">Candidatus Devosia phytovorans</name>
    <dbReference type="NCBI Taxonomy" id="3121372"/>
    <lineage>
        <taxon>Bacteria</taxon>
        <taxon>Pseudomonadati</taxon>
        <taxon>Pseudomonadota</taxon>
        <taxon>Alphaproteobacteria</taxon>
        <taxon>Hyphomicrobiales</taxon>
        <taxon>Devosiaceae</taxon>
        <taxon>Devosia</taxon>
    </lineage>
</organism>
<evidence type="ECO:0000313" key="2">
    <source>
        <dbReference type="Proteomes" id="UP001217476"/>
    </source>
</evidence>
<gene>
    <name evidence="1" type="primary">hutG</name>
    <name evidence="1" type="ORF">P0Y65_01305</name>
</gene>
<dbReference type="EC" id="3.5.1.68" evidence="1"/>
<dbReference type="AlphaFoldDB" id="A0AAJ6B3R0"/>
<proteinExistence type="predicted"/>
<name>A0AAJ6B3R0_9HYPH</name>
<reference evidence="1" key="1">
    <citation type="submission" date="2023-03" db="EMBL/GenBank/DDBJ databases">
        <title>Andean soil-derived lignocellulolytic bacterial consortium as a source of novel taxa and putative plastic-active enzymes.</title>
        <authorList>
            <person name="Diaz-Garcia L."/>
            <person name="Chuvochina M."/>
            <person name="Feuerriegel G."/>
            <person name="Bunk B."/>
            <person name="Sproer C."/>
            <person name="Streit W.R."/>
            <person name="Rodriguez L.M."/>
            <person name="Overmann J."/>
            <person name="Jimenez D.J."/>
        </authorList>
    </citation>
    <scope>NUCLEOTIDE SEQUENCE</scope>
    <source>
        <strain evidence="1">MAG 4196</strain>
    </source>
</reference>
<dbReference type="InterPro" id="IPR007709">
    <property type="entry name" value="N-FG_amidohydro"/>
</dbReference>
<keyword evidence="1" id="KW-0378">Hydrolase</keyword>
<dbReference type="Proteomes" id="UP001217476">
    <property type="component" value="Chromosome"/>
</dbReference>
<dbReference type="Gene3D" id="3.40.630.40">
    <property type="entry name" value="Zn-dependent exopeptidases"/>
    <property type="match status" value="1"/>
</dbReference>
<dbReference type="GO" id="GO:0050129">
    <property type="term" value="F:N-formylglutamate deformylase activity"/>
    <property type="evidence" value="ECO:0007669"/>
    <property type="project" value="UniProtKB-EC"/>
</dbReference>
<accession>A0AAJ6B3R0</accession>
<dbReference type="SUPFAM" id="SSF53187">
    <property type="entry name" value="Zn-dependent exopeptidases"/>
    <property type="match status" value="1"/>
</dbReference>
<dbReference type="Pfam" id="PF05013">
    <property type="entry name" value="FGase"/>
    <property type="match status" value="1"/>
</dbReference>
<sequence>MVTQVFELHQGNSPVILGLPHTGTDVPDDIWNKLNPTGKVLADTDWHIHALYAGLLPGASTIRALLHRYVIDANRDPADVSLYPGQNTTSLVPETDFDGLPIWREGMAPDAAEIERRRLAFHAPYHAAFAAEVERIKSIHGTAVVFDCHSIRSLIPFLFDGKLPDLNIGTVGRTSCHPAIEQAALEVAQAAPGYTSVLNGRFKGGWTTRHYGRPQDGVHAIQLELAQDTHLAAEAPPFDLSPEKATRLRIHLGNMLARIEAVAYSLVKDTA</sequence>
<dbReference type="EMBL" id="CP119312">
    <property type="protein sequence ID" value="WEK06698.1"/>
    <property type="molecule type" value="Genomic_DNA"/>
</dbReference>
<evidence type="ECO:0000313" key="1">
    <source>
        <dbReference type="EMBL" id="WEK06698.1"/>
    </source>
</evidence>
<protein>
    <submittedName>
        <fullName evidence="1">N-formylglutamate deformylase</fullName>
        <ecNumber evidence="1">3.5.1.68</ecNumber>
    </submittedName>
</protein>
<dbReference type="InterPro" id="IPR010247">
    <property type="entry name" value="HutG_amidohyd"/>
</dbReference>